<gene>
    <name evidence="2" type="ORF">Tcan_01394</name>
</gene>
<dbReference type="Proteomes" id="UP000031036">
    <property type="component" value="Unassembled WGS sequence"/>
</dbReference>
<feature type="transmembrane region" description="Helical" evidence="1">
    <location>
        <begin position="50"/>
        <end position="76"/>
    </location>
</feature>
<keyword evidence="1" id="KW-0472">Membrane</keyword>
<keyword evidence="3" id="KW-1185">Reference proteome</keyword>
<feature type="transmembrane region" description="Helical" evidence="1">
    <location>
        <begin position="82"/>
        <end position="103"/>
    </location>
</feature>
<keyword evidence="1" id="KW-0812">Transmembrane</keyword>
<sequence length="133" mass="15449">MMHKSNLMAHKDCQSSDGHWFGWLRGRVVVYESETCSNLFRTRLNLFKKVNFMFVYNWTYFNLIAFLCYANSHFLLNHLKNFFSGGGGGITAIVQFLFGAVVIRSINFDYQRYSSLSIRQGQDTSVRCSVRFA</sequence>
<evidence type="ECO:0000313" key="3">
    <source>
        <dbReference type="Proteomes" id="UP000031036"/>
    </source>
</evidence>
<organism evidence="2 3">
    <name type="scientific">Toxocara canis</name>
    <name type="common">Canine roundworm</name>
    <dbReference type="NCBI Taxonomy" id="6265"/>
    <lineage>
        <taxon>Eukaryota</taxon>
        <taxon>Metazoa</taxon>
        <taxon>Ecdysozoa</taxon>
        <taxon>Nematoda</taxon>
        <taxon>Chromadorea</taxon>
        <taxon>Rhabditida</taxon>
        <taxon>Spirurina</taxon>
        <taxon>Ascaridomorpha</taxon>
        <taxon>Ascaridoidea</taxon>
        <taxon>Toxocaridae</taxon>
        <taxon>Toxocara</taxon>
    </lineage>
</organism>
<proteinExistence type="predicted"/>
<protein>
    <submittedName>
        <fullName evidence="2">Uncharacterized protein</fullName>
    </submittedName>
</protein>
<accession>A0A0B2UV12</accession>
<feature type="non-terminal residue" evidence="2">
    <location>
        <position position="133"/>
    </location>
</feature>
<dbReference type="AlphaFoldDB" id="A0A0B2UV12"/>
<dbReference type="EMBL" id="JPKZ01002807">
    <property type="protein sequence ID" value="KHN74946.1"/>
    <property type="molecule type" value="Genomic_DNA"/>
</dbReference>
<comment type="caution">
    <text evidence="2">The sequence shown here is derived from an EMBL/GenBank/DDBJ whole genome shotgun (WGS) entry which is preliminary data.</text>
</comment>
<name>A0A0B2UV12_TOXCA</name>
<evidence type="ECO:0000256" key="1">
    <source>
        <dbReference type="SAM" id="Phobius"/>
    </source>
</evidence>
<evidence type="ECO:0000313" key="2">
    <source>
        <dbReference type="EMBL" id="KHN74946.1"/>
    </source>
</evidence>
<reference evidence="2 3" key="1">
    <citation type="submission" date="2014-11" db="EMBL/GenBank/DDBJ databases">
        <title>Genetic blueprint of the zoonotic pathogen Toxocara canis.</title>
        <authorList>
            <person name="Zhu X.-Q."/>
            <person name="Korhonen P.K."/>
            <person name="Cai H."/>
            <person name="Young N.D."/>
            <person name="Nejsum P."/>
            <person name="von Samson-Himmelstjerna G."/>
            <person name="Boag P.R."/>
            <person name="Tan P."/>
            <person name="Li Q."/>
            <person name="Min J."/>
            <person name="Yang Y."/>
            <person name="Wang X."/>
            <person name="Fang X."/>
            <person name="Hall R.S."/>
            <person name="Hofmann A."/>
            <person name="Sternberg P.W."/>
            <person name="Jex A.R."/>
            <person name="Gasser R.B."/>
        </authorList>
    </citation>
    <scope>NUCLEOTIDE SEQUENCE [LARGE SCALE GENOMIC DNA]</scope>
    <source>
        <strain evidence="2">PN_DK_2014</strain>
    </source>
</reference>
<keyword evidence="1" id="KW-1133">Transmembrane helix</keyword>